<comment type="caution">
    <text evidence="1">The sequence shown here is derived from an EMBL/GenBank/DDBJ whole genome shotgun (WGS) entry which is preliminary data.</text>
</comment>
<dbReference type="RefSeq" id="WP_311485720.1">
    <property type="nucleotide sequence ID" value="NZ_JAVRHP010000143.1"/>
</dbReference>
<dbReference type="PROSITE" id="PS51257">
    <property type="entry name" value="PROKAR_LIPOPROTEIN"/>
    <property type="match status" value="1"/>
</dbReference>
<sequence length="501" mass="56737">MRNLDLSSFYVATLAVLLFSCSGEDNNVPVPSSDTATLSFGMALQDLLNGRQNQAPFSESPECSGQDPATVHIVLSLDGEDLPVVTLNVLSDDLDGDGNVEYYTDYSEDLELVPDDYELEEFVIYDANDEVLWVAPRDEGDMGTYSEYVDNPLPLSVTLTAGVKKYVEVEVICFDDRVVNNYGYPFFDLIPKRLYEFCIAANLCLDGEVYMANYSLELFYVRDGEDDIQLYPQENPVTPQLGQNDDNEYYAEPLCVVIPSPQFGEADDEEYLYFSLTLLDWPENYGDIEDGEVVQGGYLTWEMIETLRNTDDDETTEDSDLRFLQFFLNCGPEGGDCVPTPSDSDGNCIPDNVQQLGYLFFDLQQKELLEFCLFGNFCTPNGRHYVASYSVDVWNYDEGEAAEQLYDQLFAEVTMENGEYSAEPLCMVLPNNDGIDEYYIEITIRGTDEYGAIEEVIRSGVITDNDVRRLFDGEYDMDYFHFFHGCDDETDNPGLFDAPQY</sequence>
<name>A0ABU3D0E8_9FLAO</name>
<organism evidence="1 2">
    <name type="scientific">Autumnicola edwardsiae</name>
    <dbReference type="NCBI Taxonomy" id="3075594"/>
    <lineage>
        <taxon>Bacteria</taxon>
        <taxon>Pseudomonadati</taxon>
        <taxon>Bacteroidota</taxon>
        <taxon>Flavobacteriia</taxon>
        <taxon>Flavobacteriales</taxon>
        <taxon>Flavobacteriaceae</taxon>
        <taxon>Autumnicola</taxon>
    </lineage>
</organism>
<proteinExistence type="predicted"/>
<gene>
    <name evidence="1" type="ORF">RM529_15830</name>
</gene>
<evidence type="ECO:0008006" key="3">
    <source>
        <dbReference type="Google" id="ProtNLM"/>
    </source>
</evidence>
<evidence type="ECO:0000313" key="1">
    <source>
        <dbReference type="EMBL" id="MDT0651625.1"/>
    </source>
</evidence>
<dbReference type="Proteomes" id="UP001248819">
    <property type="component" value="Unassembled WGS sequence"/>
</dbReference>
<evidence type="ECO:0000313" key="2">
    <source>
        <dbReference type="Proteomes" id="UP001248819"/>
    </source>
</evidence>
<dbReference type="EMBL" id="JAVRHP010000143">
    <property type="protein sequence ID" value="MDT0651625.1"/>
    <property type="molecule type" value="Genomic_DNA"/>
</dbReference>
<protein>
    <recommendedName>
        <fullName evidence="3">Lipoprotein</fullName>
    </recommendedName>
</protein>
<reference evidence="1 2" key="1">
    <citation type="submission" date="2023-09" db="EMBL/GenBank/DDBJ databases">
        <authorList>
            <person name="Rey-Velasco X."/>
        </authorList>
    </citation>
    <scope>NUCLEOTIDE SEQUENCE [LARGE SCALE GENOMIC DNA]</scope>
    <source>
        <strain evidence="1 2">F297</strain>
    </source>
</reference>
<accession>A0ABU3D0E8</accession>
<keyword evidence="2" id="KW-1185">Reference proteome</keyword>